<reference evidence="1 2" key="2">
    <citation type="submission" date="2018-11" db="EMBL/GenBank/DDBJ databases">
        <authorList>
            <consortium name="Pathogen Informatics"/>
        </authorList>
    </citation>
    <scope>NUCLEOTIDE SEQUENCE [LARGE SCALE GENOMIC DNA]</scope>
</reference>
<sequence length="66" mass="7420">MWKSSAAGYNLHGNPVLRDSGCRDTVLPLPDNPCENPVLQGNRREDSMLLNNRYGDFEENSAEINK</sequence>
<dbReference type="AlphaFoldDB" id="A0A183D2P2"/>
<evidence type="ECO:0000313" key="2">
    <source>
        <dbReference type="Proteomes" id="UP000271098"/>
    </source>
</evidence>
<organism evidence="3">
    <name type="scientific">Gongylonema pulchrum</name>
    <dbReference type="NCBI Taxonomy" id="637853"/>
    <lineage>
        <taxon>Eukaryota</taxon>
        <taxon>Metazoa</taxon>
        <taxon>Ecdysozoa</taxon>
        <taxon>Nematoda</taxon>
        <taxon>Chromadorea</taxon>
        <taxon>Rhabditida</taxon>
        <taxon>Spirurina</taxon>
        <taxon>Spiruromorpha</taxon>
        <taxon>Spiruroidea</taxon>
        <taxon>Gongylonematidae</taxon>
        <taxon>Gongylonema</taxon>
    </lineage>
</organism>
<keyword evidence="2" id="KW-1185">Reference proteome</keyword>
<dbReference type="WBParaSite" id="GPUH_0000298801-mRNA-1">
    <property type="protein sequence ID" value="GPUH_0000298801-mRNA-1"/>
    <property type="gene ID" value="GPUH_0000298801"/>
</dbReference>
<dbReference type="EMBL" id="UYRT01004788">
    <property type="protein sequence ID" value="VDK37256.1"/>
    <property type="molecule type" value="Genomic_DNA"/>
</dbReference>
<name>A0A183D2P2_9BILA</name>
<evidence type="ECO:0000313" key="1">
    <source>
        <dbReference type="EMBL" id="VDK37256.1"/>
    </source>
</evidence>
<reference evidence="3" key="1">
    <citation type="submission" date="2016-06" db="UniProtKB">
        <authorList>
            <consortium name="WormBaseParasite"/>
        </authorList>
    </citation>
    <scope>IDENTIFICATION</scope>
</reference>
<protein>
    <submittedName>
        <fullName evidence="1 3">Uncharacterized protein</fullName>
    </submittedName>
</protein>
<proteinExistence type="predicted"/>
<gene>
    <name evidence="1" type="ORF">GPUH_LOCUS2983</name>
</gene>
<dbReference type="Proteomes" id="UP000271098">
    <property type="component" value="Unassembled WGS sequence"/>
</dbReference>
<accession>A0A183D2P2</accession>
<evidence type="ECO:0000313" key="3">
    <source>
        <dbReference type="WBParaSite" id="GPUH_0000298801-mRNA-1"/>
    </source>
</evidence>